<evidence type="ECO:0000313" key="2">
    <source>
        <dbReference type="EMBL" id="TCN58744.1"/>
    </source>
</evidence>
<dbReference type="Proteomes" id="UP000295270">
    <property type="component" value="Unassembled WGS sequence"/>
</dbReference>
<comment type="caution">
    <text evidence="2">The sequence shown here is derived from an EMBL/GenBank/DDBJ whole genome shotgun (WGS) entry which is preliminary data.</text>
</comment>
<proteinExistence type="predicted"/>
<keyword evidence="1" id="KW-0732">Signal</keyword>
<protein>
    <recommendedName>
        <fullName evidence="4">DUF3078 domain-containing protein</fullName>
    </recommendedName>
</protein>
<accession>A0ABY2B0E9</accession>
<reference evidence="2 3" key="1">
    <citation type="journal article" date="2015" name="Stand. Genomic Sci.">
        <title>Genomic Encyclopedia of Bacterial and Archaeal Type Strains, Phase III: the genomes of soil and plant-associated and newly described type strains.</title>
        <authorList>
            <person name="Whitman W.B."/>
            <person name="Woyke T."/>
            <person name="Klenk H.P."/>
            <person name="Zhou Y."/>
            <person name="Lilburn T.G."/>
            <person name="Beck B.J."/>
            <person name="De Vos P."/>
            <person name="Vandamme P."/>
            <person name="Eisen J.A."/>
            <person name="Garrity G."/>
            <person name="Hugenholtz P."/>
            <person name="Kyrpides N.C."/>
        </authorList>
    </citation>
    <scope>NUCLEOTIDE SEQUENCE [LARGE SCALE GENOMIC DNA]</scope>
    <source>
        <strain evidence="2 3">P5626</strain>
    </source>
</reference>
<dbReference type="EMBL" id="SLWA01000003">
    <property type="protein sequence ID" value="TCN58744.1"/>
    <property type="molecule type" value="Genomic_DNA"/>
</dbReference>
<feature type="signal peptide" evidence="1">
    <location>
        <begin position="1"/>
        <end position="19"/>
    </location>
</feature>
<sequence length="394" mass="45864">MKKYFISLLLLMSVHVVLAQDEEVQKFREATDNSKSGNYKEVLSNLFQLGTSNLTGPNKSVEFNSTLYGIKSIFCDSITTDKVFSEQKFSRNLEFNTKLNFDEQFNYKGFSGGITYALINQRDKDVANFKDTDLYKNLQFFNNQSSEIQFGFVNDLTKIHDDFVDELTKTGDKELSAKIEAINIAASILINKEFDKIEELSKSNIYFDKIITEFENRNKSINLKDYITKINKLRKEEYSNLEKKALWTVSLNGTTNDKGNNQKLTFGTVFLQGLKRLELDIRSNLIYSDTLIEKSVQRLELRNCAGLNYKMYKRNEQSVFEIKLYMEYNSILKNQLPDEKKNSFLASSDFRLRVTKDIWIPLTIKYDIEKSNFLGFLNVTYNFGKEDKNKLENK</sequence>
<gene>
    <name evidence="2" type="ORF">EV142_103184</name>
</gene>
<name>A0ABY2B0E9_9FLAO</name>
<dbReference type="RefSeq" id="WP_132034752.1">
    <property type="nucleotide sequence ID" value="NZ_QWDN01000003.1"/>
</dbReference>
<evidence type="ECO:0008006" key="4">
    <source>
        <dbReference type="Google" id="ProtNLM"/>
    </source>
</evidence>
<organism evidence="2 3">
    <name type="scientific">Flavobacterium circumlabens</name>
    <dbReference type="NCBI Taxonomy" id="2133765"/>
    <lineage>
        <taxon>Bacteria</taxon>
        <taxon>Pseudomonadati</taxon>
        <taxon>Bacteroidota</taxon>
        <taxon>Flavobacteriia</taxon>
        <taxon>Flavobacteriales</taxon>
        <taxon>Flavobacteriaceae</taxon>
        <taxon>Flavobacterium</taxon>
    </lineage>
</organism>
<keyword evidence="3" id="KW-1185">Reference proteome</keyword>
<feature type="chain" id="PRO_5045503165" description="DUF3078 domain-containing protein" evidence="1">
    <location>
        <begin position="20"/>
        <end position="394"/>
    </location>
</feature>
<evidence type="ECO:0000313" key="3">
    <source>
        <dbReference type="Proteomes" id="UP000295270"/>
    </source>
</evidence>
<evidence type="ECO:0000256" key="1">
    <source>
        <dbReference type="SAM" id="SignalP"/>
    </source>
</evidence>